<dbReference type="Pfam" id="PF00294">
    <property type="entry name" value="PfkB"/>
    <property type="match status" value="1"/>
</dbReference>
<evidence type="ECO:0000313" key="6">
    <source>
        <dbReference type="EMBL" id="MCJ8502071.1"/>
    </source>
</evidence>
<protein>
    <submittedName>
        <fullName evidence="6">Adenosine kinase</fullName>
    </submittedName>
</protein>
<evidence type="ECO:0000313" key="7">
    <source>
        <dbReference type="Proteomes" id="UP001165427"/>
    </source>
</evidence>
<dbReference type="PANTHER" id="PTHR43320">
    <property type="entry name" value="SUGAR KINASE"/>
    <property type="match status" value="1"/>
</dbReference>
<dbReference type="PRINTS" id="PR00990">
    <property type="entry name" value="RIBOKINASE"/>
</dbReference>
<dbReference type="InterPro" id="IPR029056">
    <property type="entry name" value="Ribokinase-like"/>
</dbReference>
<dbReference type="InterPro" id="IPR011611">
    <property type="entry name" value="PfkB_dom"/>
</dbReference>
<feature type="domain" description="Carbohydrate kinase PfkB" evidence="5">
    <location>
        <begin position="63"/>
        <end position="320"/>
    </location>
</feature>
<reference evidence="6" key="1">
    <citation type="submission" date="2022-04" db="EMBL/GenBank/DDBJ databases">
        <title>Desulfatitalea alkaliphila sp. nov., a novel anaerobic sulfate-reducing bacterium isolated from terrestrial mud volcano, Taman Peninsula, Russia.</title>
        <authorList>
            <person name="Khomyakova M.A."/>
            <person name="Merkel A.Y."/>
            <person name="Slobodkin A.I."/>
        </authorList>
    </citation>
    <scope>NUCLEOTIDE SEQUENCE</scope>
    <source>
        <strain evidence="6">M08but</strain>
    </source>
</reference>
<sequence length="333" mass="35009">MDIYDKLPAGRQQVTGVGSALVDILARADDAFLEQVGALKGGMTYVDINFINATLAKIPAPPQVVPGGSACNTVVGISRLGGRACFIGKCGNGAMGRLFCDDLEKQGVRAGLLRTDAPTGRVLSIITPDAQRSMFTFLGASAATAPHEIVPEQFADSAIVHIEGYLLFNRDLMMATLAAARAAGALISLDLASFNVVAEARDVLPDLVARYVDILLANEDEAEAFTGTRDPARAMQDLSRHVDLAVLKRGARGSLIAHRNEVLRVAAAGNGDAVDTTGAGDLYAAGLLHGLVRRMPLVQCGALAAACGYEVCQVVGAGIPDNRWQVIQRQMEV</sequence>
<dbReference type="Proteomes" id="UP001165427">
    <property type="component" value="Unassembled WGS sequence"/>
</dbReference>
<dbReference type="InterPro" id="IPR052700">
    <property type="entry name" value="Carb_kinase_PfkB-like"/>
</dbReference>
<dbReference type="PROSITE" id="PS00584">
    <property type="entry name" value="PFKB_KINASES_2"/>
    <property type="match status" value="1"/>
</dbReference>
<keyword evidence="3 4" id="KW-0418">Kinase</keyword>
<keyword evidence="7" id="KW-1185">Reference proteome</keyword>
<comment type="caution">
    <text evidence="6">The sequence shown here is derived from an EMBL/GenBank/DDBJ whole genome shotgun (WGS) entry which is preliminary data.</text>
</comment>
<comment type="similarity">
    <text evidence="1 4">Belongs to the carbohydrate kinase PfkB family.</text>
</comment>
<dbReference type="InterPro" id="IPR002173">
    <property type="entry name" value="Carboh/pur_kinase_PfkB_CS"/>
</dbReference>
<evidence type="ECO:0000256" key="4">
    <source>
        <dbReference type="RuleBase" id="RU003704"/>
    </source>
</evidence>
<dbReference type="RefSeq" id="WP_246911946.1">
    <property type="nucleotide sequence ID" value="NZ_JALJRB010000020.1"/>
</dbReference>
<proteinExistence type="inferred from homology"/>
<dbReference type="PANTHER" id="PTHR43320:SF3">
    <property type="entry name" value="CARBOHYDRATE KINASE PFKB DOMAIN-CONTAINING PROTEIN"/>
    <property type="match status" value="1"/>
</dbReference>
<dbReference type="EMBL" id="JALJRB010000020">
    <property type="protein sequence ID" value="MCJ8502071.1"/>
    <property type="molecule type" value="Genomic_DNA"/>
</dbReference>
<keyword evidence="2 4" id="KW-0808">Transferase</keyword>
<evidence type="ECO:0000256" key="3">
    <source>
        <dbReference type="ARBA" id="ARBA00022777"/>
    </source>
</evidence>
<dbReference type="AlphaFoldDB" id="A0AA41R592"/>
<dbReference type="GO" id="GO:0016301">
    <property type="term" value="F:kinase activity"/>
    <property type="evidence" value="ECO:0007669"/>
    <property type="project" value="UniProtKB-KW"/>
</dbReference>
<gene>
    <name evidence="6" type="ORF">MRX98_15920</name>
</gene>
<evidence type="ECO:0000256" key="2">
    <source>
        <dbReference type="ARBA" id="ARBA00022679"/>
    </source>
</evidence>
<dbReference type="InterPro" id="IPR002139">
    <property type="entry name" value="Ribo/fructo_kinase"/>
</dbReference>
<dbReference type="CDD" id="cd01168">
    <property type="entry name" value="adenosine_kinase"/>
    <property type="match status" value="1"/>
</dbReference>
<dbReference type="SUPFAM" id="SSF53613">
    <property type="entry name" value="Ribokinase-like"/>
    <property type="match status" value="1"/>
</dbReference>
<evidence type="ECO:0000259" key="5">
    <source>
        <dbReference type="Pfam" id="PF00294"/>
    </source>
</evidence>
<organism evidence="6 7">
    <name type="scientific">Desulfatitalea alkaliphila</name>
    <dbReference type="NCBI Taxonomy" id="2929485"/>
    <lineage>
        <taxon>Bacteria</taxon>
        <taxon>Pseudomonadati</taxon>
        <taxon>Thermodesulfobacteriota</taxon>
        <taxon>Desulfobacteria</taxon>
        <taxon>Desulfobacterales</taxon>
        <taxon>Desulfosarcinaceae</taxon>
        <taxon>Desulfatitalea</taxon>
    </lineage>
</organism>
<name>A0AA41R592_9BACT</name>
<dbReference type="Gene3D" id="3.40.1190.20">
    <property type="match status" value="1"/>
</dbReference>
<accession>A0AA41R592</accession>
<evidence type="ECO:0000256" key="1">
    <source>
        <dbReference type="ARBA" id="ARBA00010688"/>
    </source>
</evidence>